<dbReference type="SUPFAM" id="SSF81301">
    <property type="entry name" value="Nucleotidyltransferase"/>
    <property type="match status" value="1"/>
</dbReference>
<gene>
    <name evidence="2 3" type="primary">rsfS</name>
    <name evidence="3" type="ORF">ENI34_08385</name>
</gene>
<dbReference type="GO" id="GO:0043023">
    <property type="term" value="F:ribosomal large subunit binding"/>
    <property type="evidence" value="ECO:0007669"/>
    <property type="project" value="TreeGrafter"/>
</dbReference>
<comment type="subcellular location">
    <subcellularLocation>
        <location evidence="2">Cytoplasm</location>
    </subcellularLocation>
</comment>
<dbReference type="NCBIfam" id="TIGR00090">
    <property type="entry name" value="rsfS_iojap_ybeB"/>
    <property type="match status" value="1"/>
</dbReference>
<dbReference type="GO" id="GO:0017148">
    <property type="term" value="P:negative regulation of translation"/>
    <property type="evidence" value="ECO:0007669"/>
    <property type="project" value="UniProtKB-UniRule"/>
</dbReference>
<keyword evidence="2" id="KW-0810">Translation regulation</keyword>
<evidence type="ECO:0000313" key="3">
    <source>
        <dbReference type="EMBL" id="HEC79140.1"/>
    </source>
</evidence>
<reference evidence="3" key="1">
    <citation type="journal article" date="2020" name="mSystems">
        <title>Genome- and Community-Level Interaction Insights into Carbon Utilization and Element Cycling Functions of Hydrothermarchaeota in Hydrothermal Sediment.</title>
        <authorList>
            <person name="Zhou Z."/>
            <person name="Liu Y."/>
            <person name="Xu W."/>
            <person name="Pan J."/>
            <person name="Luo Z.H."/>
            <person name="Li M."/>
        </authorList>
    </citation>
    <scope>NUCLEOTIDE SEQUENCE</scope>
    <source>
        <strain evidence="3">HyVt-388</strain>
    </source>
</reference>
<keyword evidence="2" id="KW-0963">Cytoplasm</keyword>
<dbReference type="GO" id="GO:0090071">
    <property type="term" value="P:negative regulation of ribosome biogenesis"/>
    <property type="evidence" value="ECO:0007669"/>
    <property type="project" value="UniProtKB-UniRule"/>
</dbReference>
<dbReference type="PANTHER" id="PTHR21043:SF0">
    <property type="entry name" value="MITOCHONDRIAL ASSEMBLY OF RIBOSOMAL LARGE SUBUNIT PROTEIN 1"/>
    <property type="match status" value="1"/>
</dbReference>
<dbReference type="InterPro" id="IPR043519">
    <property type="entry name" value="NT_sf"/>
</dbReference>
<dbReference type="EMBL" id="DRIG01000090">
    <property type="protein sequence ID" value="HEC79140.1"/>
    <property type="molecule type" value="Genomic_DNA"/>
</dbReference>
<dbReference type="AlphaFoldDB" id="A0A9C9ENE5"/>
<sequence length="116" mass="13621">MRKNTNTDPRKLARELARQIDEKKGNEIVIFDLRGLSPLTDYFVIANGLSDIHNRTIAEYLIEYEKPNHIEGFDGGHWILLDYIDVIVHIFLEETRRFYGLERLWGDAAQVDFKND</sequence>
<evidence type="ECO:0000256" key="1">
    <source>
        <dbReference type="ARBA" id="ARBA00010574"/>
    </source>
</evidence>
<organism evidence="3 4">
    <name type="scientific">candidate division WOR-3 bacterium</name>
    <dbReference type="NCBI Taxonomy" id="2052148"/>
    <lineage>
        <taxon>Bacteria</taxon>
        <taxon>Bacteria division WOR-3</taxon>
    </lineage>
</organism>
<comment type="function">
    <text evidence="2">Functions as a ribosomal silencing factor. Interacts with ribosomal protein uL14 (rplN), blocking formation of intersubunit bridge B8. Prevents association of the 30S and 50S ribosomal subunits and the formation of functional ribosomes, thus repressing translation.</text>
</comment>
<dbReference type="GO" id="GO:0042256">
    <property type="term" value="P:cytosolic ribosome assembly"/>
    <property type="evidence" value="ECO:0007669"/>
    <property type="project" value="UniProtKB-UniRule"/>
</dbReference>
<name>A0A9C9ENE5_UNCW3</name>
<proteinExistence type="inferred from homology"/>
<dbReference type="HAMAP" id="MF_01477">
    <property type="entry name" value="Iojap_RsfS"/>
    <property type="match status" value="1"/>
</dbReference>
<dbReference type="Proteomes" id="UP000885826">
    <property type="component" value="Unassembled WGS sequence"/>
</dbReference>
<dbReference type="GO" id="GO:0005737">
    <property type="term" value="C:cytoplasm"/>
    <property type="evidence" value="ECO:0007669"/>
    <property type="project" value="UniProtKB-SubCell"/>
</dbReference>
<comment type="similarity">
    <text evidence="1 2">Belongs to the Iojap/RsfS family.</text>
</comment>
<comment type="subunit">
    <text evidence="2">Interacts with ribosomal protein uL14 (rplN).</text>
</comment>
<protein>
    <recommendedName>
        <fullName evidence="2">Ribosomal silencing factor RsfS</fullName>
    </recommendedName>
</protein>
<dbReference type="PANTHER" id="PTHR21043">
    <property type="entry name" value="IOJAP SUPERFAMILY ORTHOLOG"/>
    <property type="match status" value="1"/>
</dbReference>
<dbReference type="InterPro" id="IPR004394">
    <property type="entry name" value="Iojap/RsfS/C7orf30"/>
</dbReference>
<dbReference type="Pfam" id="PF02410">
    <property type="entry name" value="RsfS"/>
    <property type="match status" value="1"/>
</dbReference>
<accession>A0A9C9ENE5</accession>
<dbReference type="Gene3D" id="3.30.460.10">
    <property type="entry name" value="Beta Polymerase, domain 2"/>
    <property type="match status" value="1"/>
</dbReference>
<evidence type="ECO:0000256" key="2">
    <source>
        <dbReference type="HAMAP-Rule" id="MF_01477"/>
    </source>
</evidence>
<evidence type="ECO:0000313" key="4">
    <source>
        <dbReference type="Proteomes" id="UP000885826"/>
    </source>
</evidence>
<comment type="caution">
    <text evidence="3">The sequence shown here is derived from an EMBL/GenBank/DDBJ whole genome shotgun (WGS) entry which is preliminary data.</text>
</comment>
<keyword evidence="2" id="KW-0678">Repressor</keyword>